<feature type="compositionally biased region" description="Basic residues" evidence="1">
    <location>
        <begin position="389"/>
        <end position="400"/>
    </location>
</feature>
<feature type="region of interest" description="Disordered" evidence="1">
    <location>
        <begin position="477"/>
        <end position="499"/>
    </location>
</feature>
<dbReference type="EMBL" id="FN647953">
    <property type="protein sequence ID" value="CBJ29072.1"/>
    <property type="molecule type" value="Genomic_DNA"/>
</dbReference>
<evidence type="ECO:0000256" key="1">
    <source>
        <dbReference type="SAM" id="MobiDB-lite"/>
    </source>
</evidence>
<keyword evidence="3" id="KW-1185">Reference proteome</keyword>
<dbReference type="AlphaFoldDB" id="D7FJG9"/>
<feature type="region of interest" description="Disordered" evidence="1">
    <location>
        <begin position="661"/>
        <end position="726"/>
    </location>
</feature>
<organism evidence="2 3">
    <name type="scientific">Ectocarpus siliculosus</name>
    <name type="common">Brown alga</name>
    <name type="synonym">Conferva siliculosa</name>
    <dbReference type="NCBI Taxonomy" id="2880"/>
    <lineage>
        <taxon>Eukaryota</taxon>
        <taxon>Sar</taxon>
        <taxon>Stramenopiles</taxon>
        <taxon>Ochrophyta</taxon>
        <taxon>PX clade</taxon>
        <taxon>Phaeophyceae</taxon>
        <taxon>Ectocarpales</taxon>
        <taxon>Ectocarpaceae</taxon>
        <taxon>Ectocarpus</taxon>
    </lineage>
</organism>
<dbReference type="InParanoid" id="D7FJG9"/>
<feature type="compositionally biased region" description="Gly residues" evidence="1">
    <location>
        <begin position="403"/>
        <end position="412"/>
    </location>
</feature>
<evidence type="ECO:0000313" key="2">
    <source>
        <dbReference type="EMBL" id="CBJ29072.1"/>
    </source>
</evidence>
<name>D7FJG9_ECTSI</name>
<dbReference type="OrthoDB" id="10322198at2759"/>
<proteinExistence type="predicted"/>
<protein>
    <submittedName>
        <fullName evidence="2">Uncharacterized protein</fullName>
    </submittedName>
</protein>
<feature type="region of interest" description="Disordered" evidence="1">
    <location>
        <begin position="797"/>
        <end position="842"/>
    </location>
</feature>
<dbReference type="EMBL" id="FN649742">
    <property type="protein sequence ID" value="CBJ29072.1"/>
    <property type="molecule type" value="Genomic_DNA"/>
</dbReference>
<evidence type="ECO:0000313" key="3">
    <source>
        <dbReference type="Proteomes" id="UP000002630"/>
    </source>
</evidence>
<dbReference type="PANTHER" id="PTHR48151:SF3">
    <property type="entry name" value="SH3 DOMAIN-CONTAINING PROTEIN"/>
    <property type="match status" value="1"/>
</dbReference>
<dbReference type="InterPro" id="IPR053296">
    <property type="entry name" value="TSET_member_tstB"/>
</dbReference>
<dbReference type="SUPFAM" id="SSF48371">
    <property type="entry name" value="ARM repeat"/>
    <property type="match status" value="1"/>
</dbReference>
<gene>
    <name evidence="2" type="ORF">Esi_0133_0086</name>
</gene>
<reference evidence="2 3" key="1">
    <citation type="journal article" date="2010" name="Nature">
        <title>The Ectocarpus genome and the independent evolution of multicellularity in brown algae.</title>
        <authorList>
            <person name="Cock J.M."/>
            <person name="Sterck L."/>
            <person name="Rouze P."/>
            <person name="Scornet D."/>
            <person name="Allen A.E."/>
            <person name="Amoutzias G."/>
            <person name="Anthouard V."/>
            <person name="Artiguenave F."/>
            <person name="Aury J.M."/>
            <person name="Badger J.H."/>
            <person name="Beszteri B."/>
            <person name="Billiau K."/>
            <person name="Bonnet E."/>
            <person name="Bothwell J.H."/>
            <person name="Bowler C."/>
            <person name="Boyen C."/>
            <person name="Brownlee C."/>
            <person name="Carrano C.J."/>
            <person name="Charrier B."/>
            <person name="Cho G.Y."/>
            <person name="Coelho S.M."/>
            <person name="Collen J."/>
            <person name="Corre E."/>
            <person name="Da Silva C."/>
            <person name="Delage L."/>
            <person name="Delaroque N."/>
            <person name="Dittami S.M."/>
            <person name="Doulbeau S."/>
            <person name="Elias M."/>
            <person name="Farnham G."/>
            <person name="Gachon C.M."/>
            <person name="Gschloessl B."/>
            <person name="Heesch S."/>
            <person name="Jabbari K."/>
            <person name="Jubin C."/>
            <person name="Kawai H."/>
            <person name="Kimura K."/>
            <person name="Kloareg B."/>
            <person name="Kupper F.C."/>
            <person name="Lang D."/>
            <person name="Le Bail A."/>
            <person name="Leblanc C."/>
            <person name="Lerouge P."/>
            <person name="Lohr M."/>
            <person name="Lopez P.J."/>
            <person name="Martens C."/>
            <person name="Maumus F."/>
            <person name="Michel G."/>
            <person name="Miranda-Saavedra D."/>
            <person name="Morales J."/>
            <person name="Moreau H."/>
            <person name="Motomura T."/>
            <person name="Nagasato C."/>
            <person name="Napoli C.A."/>
            <person name="Nelson D.R."/>
            <person name="Nyvall-Collen P."/>
            <person name="Peters A.F."/>
            <person name="Pommier C."/>
            <person name="Potin P."/>
            <person name="Poulain J."/>
            <person name="Quesneville H."/>
            <person name="Read B."/>
            <person name="Rensing S.A."/>
            <person name="Ritter A."/>
            <person name="Rousvoal S."/>
            <person name="Samanta M."/>
            <person name="Samson G."/>
            <person name="Schroeder D.C."/>
            <person name="Segurens B."/>
            <person name="Strittmatter M."/>
            <person name="Tonon T."/>
            <person name="Tregear J.W."/>
            <person name="Valentin K."/>
            <person name="von Dassow P."/>
            <person name="Yamagishi T."/>
            <person name="Van de Peer Y."/>
            <person name="Wincker P."/>
        </authorList>
    </citation>
    <scope>NUCLEOTIDE SEQUENCE [LARGE SCALE GENOMIC DNA]</scope>
    <source>
        <strain evidence="3">Ec32 / CCAP1310/4</strain>
    </source>
</reference>
<sequence>MPKKRLVPLLRELCIRIGDYTVCDGAFFGALLVILRSAKEGDWDGKAVRLVHFFVRGMVTVQGDTEGRVLGSHWEGRGISPRQIIDAIECFRQESEHRSSVRQIPAFHTVATLCQLASVSGVGGQPSPVEVLRETTLTPLRSLQAQERPERGGKTKGRALRQRQEAFEESLQVSAAIFSAIRRCPALARDQSILPPVLLGCCSENHLAARHAFAILADLAMKSPDVVSQTLLSKAMLVPTTVGMLQAPGGLASAGGEPNLADSLACVYYLRAIKALAFAGALDDTMRLDMYRTMVSSVSDARHRVALEAMQCLLDHPRAWELLVNAQRESRDADIFRRVVDRIKVCVEEATAPATAAAAATAAHDGSTAASRPGSPTELPPAAPADLGHKKKKKMMRKKEKGSGGGAGNGPAGVGASEAHCNWALAHAACRVCRVVGRTFQVAIRPCRTKIELVSTAAAAVAAPSWQARLRQQASAESVVAAGPPARAPRPSTPATASRKVVEEQNTAAIRDLCRALQQHRLLESPHLHVRSLALEAMFLLVPDPSPLDPQLRGLWDWLQQRVEQCPSTLPDTVLSELVDTLLTRVQCSATSREEVIPIALALTESFMYQVPSEEMGRCVLRAWCQCAGYGGRARESVLQSVYRILDRSIALPPDNPRTAFASAANDRASTGSVGDRGGAARHVRGMASEDWTRQPISTGGAQGSEDGSQPGRIPPTIVSGGGSSGSSGFATSLNGVSMILGGDEASRWGNAGGGGAGGDPSETPRLKYLRTKSAATRLKRSAFWFLGEYCCQLTGAPAESSQNPDQSPPPAETGGNELLDVWTSPVPSPTKGGTGRLPAGLGDMGAEASAEAHPVVSGMNGATISILMRLKHAAMFEDFQTRSTCASALCKIALRLPDPIRFDAYCFLQGLADSAALFPLVPSRQDNDPGCSGEGLLEGHWREQEALFERIENAGAYGIREVVTPVLDYLGCLYSMPDSEETRPSSSQDGSLPTERTEVGQRSAMETKLLGVYRRVLDQHGAAPGP</sequence>
<feature type="region of interest" description="Disordered" evidence="1">
    <location>
        <begin position="979"/>
        <end position="1005"/>
    </location>
</feature>
<dbReference type="Proteomes" id="UP000002630">
    <property type="component" value="Linkage Group LG17"/>
</dbReference>
<dbReference type="InterPro" id="IPR016024">
    <property type="entry name" value="ARM-type_fold"/>
</dbReference>
<accession>D7FJG9</accession>
<dbReference type="PANTHER" id="PTHR48151">
    <property type="entry name" value="SH3 DOMAIN-CONTAINING PROTEIN"/>
    <property type="match status" value="1"/>
</dbReference>
<feature type="region of interest" description="Disordered" evidence="1">
    <location>
        <begin position="363"/>
        <end position="412"/>
    </location>
</feature>